<dbReference type="Gene3D" id="3.40.50.300">
    <property type="entry name" value="P-loop containing nucleotide triphosphate hydrolases"/>
    <property type="match status" value="1"/>
</dbReference>
<dbReference type="GO" id="GO:0043139">
    <property type="term" value="F:5'-3' DNA helicase activity"/>
    <property type="evidence" value="ECO:0007669"/>
    <property type="project" value="UniProtKB-EC"/>
</dbReference>
<feature type="domain" description="DNA helicase Pif1-like DEAD-box helicase" evidence="2">
    <location>
        <begin position="31"/>
        <end position="138"/>
    </location>
</feature>
<dbReference type="SUPFAM" id="SSF52540">
    <property type="entry name" value="P-loop containing nucleoside triphosphate hydrolases"/>
    <property type="match status" value="1"/>
</dbReference>
<keyword evidence="1" id="KW-0234">DNA repair</keyword>
<dbReference type="InterPro" id="IPR010285">
    <property type="entry name" value="DNA_helicase_pif1-like_DEAD"/>
</dbReference>
<dbReference type="AlphaFoldDB" id="A0A067SVQ6"/>
<dbReference type="STRING" id="685588.A0A067SVQ6"/>
<dbReference type="EC" id="5.6.2.3" evidence="1"/>
<dbReference type="Pfam" id="PF05970">
    <property type="entry name" value="PIF1"/>
    <property type="match status" value="1"/>
</dbReference>
<organism evidence="3 4">
    <name type="scientific">Galerina marginata (strain CBS 339.88)</name>
    <dbReference type="NCBI Taxonomy" id="685588"/>
    <lineage>
        <taxon>Eukaryota</taxon>
        <taxon>Fungi</taxon>
        <taxon>Dikarya</taxon>
        <taxon>Basidiomycota</taxon>
        <taxon>Agaricomycotina</taxon>
        <taxon>Agaricomycetes</taxon>
        <taxon>Agaricomycetidae</taxon>
        <taxon>Agaricales</taxon>
        <taxon>Agaricineae</taxon>
        <taxon>Strophariaceae</taxon>
        <taxon>Galerina</taxon>
    </lineage>
</organism>
<keyword evidence="1" id="KW-0227">DNA damage</keyword>
<dbReference type="PANTHER" id="PTHR10492:SF93">
    <property type="entry name" value="ATP-DEPENDENT DNA HELICASE"/>
    <property type="match status" value="1"/>
</dbReference>
<dbReference type="GO" id="GO:0006310">
    <property type="term" value="P:DNA recombination"/>
    <property type="evidence" value="ECO:0007669"/>
    <property type="project" value="UniProtKB-KW"/>
</dbReference>
<comment type="cofactor">
    <cofactor evidence="1">
        <name>Mg(2+)</name>
        <dbReference type="ChEBI" id="CHEBI:18420"/>
    </cofactor>
</comment>
<dbReference type="EMBL" id="KL142395">
    <property type="protein sequence ID" value="KDR70858.1"/>
    <property type="molecule type" value="Genomic_DNA"/>
</dbReference>
<keyword evidence="1" id="KW-0233">DNA recombination</keyword>
<sequence length="138" mass="14892">WAALTINPLIAEQLNYDTDALRADLEIRLEQMNDNQNSAYDRIVASVENTDGGLFFLNGSGGTGKTFVYNTVCAKLRSDQNVVLCVSSSGISTLLICGGRTAHSMFKIPIDGLHEGTVCPIPKNSRCGDLMRAAKVII</sequence>
<protein>
    <recommendedName>
        <fullName evidence="1">ATP-dependent DNA helicase</fullName>
        <ecNumber evidence="1">5.6.2.3</ecNumber>
    </recommendedName>
</protein>
<keyword evidence="1" id="KW-0547">Nucleotide-binding</keyword>
<evidence type="ECO:0000313" key="3">
    <source>
        <dbReference type="EMBL" id="KDR70858.1"/>
    </source>
</evidence>
<feature type="non-terminal residue" evidence="3">
    <location>
        <position position="1"/>
    </location>
</feature>
<feature type="non-terminal residue" evidence="3">
    <location>
        <position position="138"/>
    </location>
</feature>
<dbReference type="HOGENOM" id="CLU_001324_9_4_1"/>
<reference evidence="4" key="1">
    <citation type="journal article" date="2014" name="Proc. Natl. Acad. Sci. U.S.A.">
        <title>Extensive sampling of basidiomycete genomes demonstrates inadequacy of the white-rot/brown-rot paradigm for wood decay fungi.</title>
        <authorList>
            <person name="Riley R."/>
            <person name="Salamov A.A."/>
            <person name="Brown D.W."/>
            <person name="Nagy L.G."/>
            <person name="Floudas D."/>
            <person name="Held B.W."/>
            <person name="Levasseur A."/>
            <person name="Lombard V."/>
            <person name="Morin E."/>
            <person name="Otillar R."/>
            <person name="Lindquist E.A."/>
            <person name="Sun H."/>
            <person name="LaButti K.M."/>
            <person name="Schmutz J."/>
            <person name="Jabbour D."/>
            <person name="Luo H."/>
            <person name="Baker S.E."/>
            <person name="Pisabarro A.G."/>
            <person name="Walton J.D."/>
            <person name="Blanchette R.A."/>
            <person name="Henrissat B."/>
            <person name="Martin F."/>
            <person name="Cullen D."/>
            <person name="Hibbett D.S."/>
            <person name="Grigoriev I.V."/>
        </authorList>
    </citation>
    <scope>NUCLEOTIDE SEQUENCE [LARGE SCALE GENOMIC DNA]</scope>
    <source>
        <strain evidence="4">CBS 339.88</strain>
    </source>
</reference>
<keyword evidence="1" id="KW-0378">Hydrolase</keyword>
<keyword evidence="1" id="KW-0347">Helicase</keyword>
<dbReference type="PANTHER" id="PTHR10492">
    <property type="match status" value="1"/>
</dbReference>
<proteinExistence type="inferred from homology"/>
<evidence type="ECO:0000313" key="4">
    <source>
        <dbReference type="Proteomes" id="UP000027222"/>
    </source>
</evidence>
<comment type="catalytic activity">
    <reaction evidence="1">
        <text>ATP + H2O = ADP + phosphate + H(+)</text>
        <dbReference type="Rhea" id="RHEA:13065"/>
        <dbReference type="ChEBI" id="CHEBI:15377"/>
        <dbReference type="ChEBI" id="CHEBI:15378"/>
        <dbReference type="ChEBI" id="CHEBI:30616"/>
        <dbReference type="ChEBI" id="CHEBI:43474"/>
        <dbReference type="ChEBI" id="CHEBI:456216"/>
        <dbReference type="EC" id="5.6.2.3"/>
    </reaction>
</comment>
<keyword evidence="4" id="KW-1185">Reference proteome</keyword>
<dbReference type="Proteomes" id="UP000027222">
    <property type="component" value="Unassembled WGS sequence"/>
</dbReference>
<comment type="similarity">
    <text evidence="1">Belongs to the helicase family.</text>
</comment>
<dbReference type="InterPro" id="IPR027417">
    <property type="entry name" value="P-loop_NTPase"/>
</dbReference>
<evidence type="ECO:0000259" key="2">
    <source>
        <dbReference type="Pfam" id="PF05970"/>
    </source>
</evidence>
<dbReference type="GO" id="GO:0000723">
    <property type="term" value="P:telomere maintenance"/>
    <property type="evidence" value="ECO:0007669"/>
    <property type="project" value="InterPro"/>
</dbReference>
<dbReference type="GO" id="GO:0005524">
    <property type="term" value="F:ATP binding"/>
    <property type="evidence" value="ECO:0007669"/>
    <property type="project" value="UniProtKB-KW"/>
</dbReference>
<dbReference type="GO" id="GO:0006281">
    <property type="term" value="P:DNA repair"/>
    <property type="evidence" value="ECO:0007669"/>
    <property type="project" value="UniProtKB-KW"/>
</dbReference>
<name>A0A067SVQ6_GALM3</name>
<dbReference type="OrthoDB" id="3366231at2759"/>
<accession>A0A067SVQ6</accession>
<gene>
    <name evidence="3" type="ORF">GALMADRAFT_32022</name>
</gene>
<keyword evidence="1" id="KW-0067">ATP-binding</keyword>
<evidence type="ECO:0000256" key="1">
    <source>
        <dbReference type="RuleBase" id="RU363044"/>
    </source>
</evidence>
<dbReference type="GO" id="GO:0016887">
    <property type="term" value="F:ATP hydrolysis activity"/>
    <property type="evidence" value="ECO:0007669"/>
    <property type="project" value="RHEA"/>
</dbReference>